<evidence type="ECO:0000259" key="4">
    <source>
        <dbReference type="PROSITE" id="PS01124"/>
    </source>
</evidence>
<proteinExistence type="predicted"/>
<dbReference type="InterPro" id="IPR037923">
    <property type="entry name" value="HTH-like"/>
</dbReference>
<evidence type="ECO:0000313" key="5">
    <source>
        <dbReference type="EMBL" id="TVY03006.1"/>
    </source>
</evidence>
<dbReference type="PROSITE" id="PS00041">
    <property type="entry name" value="HTH_ARAC_FAMILY_1"/>
    <property type="match status" value="1"/>
</dbReference>
<dbReference type="SUPFAM" id="SSF46689">
    <property type="entry name" value="Homeodomain-like"/>
    <property type="match status" value="2"/>
</dbReference>
<name>A0A559JT01_9BACL</name>
<dbReference type="Pfam" id="PF12833">
    <property type="entry name" value="HTH_18"/>
    <property type="match status" value="1"/>
</dbReference>
<evidence type="ECO:0000256" key="1">
    <source>
        <dbReference type="ARBA" id="ARBA00023015"/>
    </source>
</evidence>
<dbReference type="AlphaFoldDB" id="A0A559JT01"/>
<dbReference type="Pfam" id="PF02311">
    <property type="entry name" value="AraC_binding"/>
    <property type="match status" value="1"/>
</dbReference>
<keyword evidence="3" id="KW-0804">Transcription</keyword>
<dbReference type="InterPro" id="IPR018060">
    <property type="entry name" value="HTH_AraC"/>
</dbReference>
<gene>
    <name evidence="5" type="ORF">FPZ45_03705</name>
</gene>
<comment type="caution">
    <text evidence="5">The sequence shown here is derived from an EMBL/GenBank/DDBJ whole genome shotgun (WGS) entry which is preliminary data.</text>
</comment>
<dbReference type="InterPro" id="IPR018062">
    <property type="entry name" value="HTH_AraC-typ_CS"/>
</dbReference>
<dbReference type="EMBL" id="VNJJ01000002">
    <property type="protein sequence ID" value="TVY03006.1"/>
    <property type="molecule type" value="Genomic_DNA"/>
</dbReference>
<accession>A0A559JT01</accession>
<keyword evidence="1" id="KW-0805">Transcription regulation</keyword>
<keyword evidence="6" id="KW-1185">Reference proteome</keyword>
<dbReference type="GO" id="GO:0003700">
    <property type="term" value="F:DNA-binding transcription factor activity"/>
    <property type="evidence" value="ECO:0007669"/>
    <property type="project" value="InterPro"/>
</dbReference>
<evidence type="ECO:0000256" key="3">
    <source>
        <dbReference type="ARBA" id="ARBA00023163"/>
    </source>
</evidence>
<dbReference type="Gene3D" id="1.10.10.60">
    <property type="entry name" value="Homeodomain-like"/>
    <property type="match status" value="2"/>
</dbReference>
<feature type="domain" description="HTH araC/xylS-type" evidence="4">
    <location>
        <begin position="189"/>
        <end position="287"/>
    </location>
</feature>
<reference evidence="5 6" key="1">
    <citation type="submission" date="2019-07" db="EMBL/GenBank/DDBJ databases">
        <authorList>
            <person name="Kim J."/>
        </authorList>
    </citation>
    <scope>NUCLEOTIDE SEQUENCE [LARGE SCALE GENOMIC DNA]</scope>
    <source>
        <strain evidence="5 6">G13</strain>
    </source>
</reference>
<dbReference type="Proteomes" id="UP000316330">
    <property type="component" value="Unassembled WGS sequence"/>
</dbReference>
<dbReference type="GO" id="GO:0043565">
    <property type="term" value="F:sequence-specific DNA binding"/>
    <property type="evidence" value="ECO:0007669"/>
    <property type="project" value="InterPro"/>
</dbReference>
<sequence>MRIPVAGGANIELGEQTQATSALRSALNLPAIRVLGDFIKKPGTGLVEREIPDYEVLYFPEGTDSVYRVGQREYVLSQPCFVLTRPGEIHSYTYDAHKPTRHLFIHFWLKSFPGDMLPMLLPNGPAVIPYQGELLYSLMKQINAIAYLNPDRLQDRGSLLLLSLLSEIDSLAANEPSKQSLNRLPPQLTKALDIIELSLSSSLTVEILAKRVGWTPEHLSRSFARFLGMTPKETIMRRRIERACQLLLYGQQSVKEIAFEVGFTDENYFCRVFKAMKAITATDYRVKYYNPRHGDLAPVNDGEALYPSNRIFFGEP</sequence>
<evidence type="ECO:0000313" key="6">
    <source>
        <dbReference type="Proteomes" id="UP000316330"/>
    </source>
</evidence>
<dbReference type="PANTHER" id="PTHR43280:SF2">
    <property type="entry name" value="HTH-TYPE TRANSCRIPTIONAL REGULATOR EXSA"/>
    <property type="match status" value="1"/>
</dbReference>
<organism evidence="5 6">
    <name type="scientific">Cohnella terricola</name>
    <dbReference type="NCBI Taxonomy" id="1289167"/>
    <lineage>
        <taxon>Bacteria</taxon>
        <taxon>Bacillati</taxon>
        <taxon>Bacillota</taxon>
        <taxon>Bacilli</taxon>
        <taxon>Bacillales</taxon>
        <taxon>Paenibacillaceae</taxon>
        <taxon>Cohnella</taxon>
    </lineage>
</organism>
<evidence type="ECO:0000256" key="2">
    <source>
        <dbReference type="ARBA" id="ARBA00023125"/>
    </source>
</evidence>
<dbReference type="OrthoDB" id="2541027at2"/>
<dbReference type="PANTHER" id="PTHR43280">
    <property type="entry name" value="ARAC-FAMILY TRANSCRIPTIONAL REGULATOR"/>
    <property type="match status" value="1"/>
</dbReference>
<dbReference type="SMART" id="SM00342">
    <property type="entry name" value="HTH_ARAC"/>
    <property type="match status" value="1"/>
</dbReference>
<dbReference type="InterPro" id="IPR009057">
    <property type="entry name" value="Homeodomain-like_sf"/>
</dbReference>
<dbReference type="SUPFAM" id="SSF51215">
    <property type="entry name" value="Regulatory protein AraC"/>
    <property type="match status" value="1"/>
</dbReference>
<dbReference type="RefSeq" id="WP_144698571.1">
    <property type="nucleotide sequence ID" value="NZ_VNJJ01000002.1"/>
</dbReference>
<protein>
    <submittedName>
        <fullName evidence="5">Helix-turn-helix domain-containing protein</fullName>
    </submittedName>
</protein>
<dbReference type="PROSITE" id="PS01124">
    <property type="entry name" value="HTH_ARAC_FAMILY_2"/>
    <property type="match status" value="1"/>
</dbReference>
<dbReference type="InterPro" id="IPR003313">
    <property type="entry name" value="AraC-bd"/>
</dbReference>
<keyword evidence="2" id="KW-0238">DNA-binding</keyword>